<organism evidence="3 4">
    <name type="scientific">Nostoc sphaeroides CCNUC1</name>
    <dbReference type="NCBI Taxonomy" id="2653204"/>
    <lineage>
        <taxon>Bacteria</taxon>
        <taxon>Bacillati</taxon>
        <taxon>Cyanobacteriota</taxon>
        <taxon>Cyanophyceae</taxon>
        <taxon>Nostocales</taxon>
        <taxon>Nostocaceae</taxon>
        <taxon>Nostoc</taxon>
    </lineage>
</organism>
<accession>A0A5P8VS48</accession>
<dbReference type="EMBL" id="CP045226">
    <property type="protein sequence ID" value="QFS43036.1"/>
    <property type="molecule type" value="Genomic_DNA"/>
</dbReference>
<dbReference type="KEGG" id="nsh:GXM_00509"/>
<protein>
    <recommendedName>
        <fullName evidence="5">Low temperature-induced protein</fullName>
    </recommendedName>
</protein>
<evidence type="ECO:0000313" key="4">
    <source>
        <dbReference type="Proteomes" id="UP000326678"/>
    </source>
</evidence>
<evidence type="ECO:0000256" key="1">
    <source>
        <dbReference type="SAM" id="MobiDB-lite"/>
    </source>
</evidence>
<dbReference type="AlphaFoldDB" id="A0A5P8VS48"/>
<feature type="chain" id="PRO_5025023285" description="Low temperature-induced protein" evidence="2">
    <location>
        <begin position="37"/>
        <end position="119"/>
    </location>
</feature>
<evidence type="ECO:0000256" key="2">
    <source>
        <dbReference type="SAM" id="SignalP"/>
    </source>
</evidence>
<sequence>MKMIASVLSILSPVRFLVVAFTCALLLLSSAFPAFAIDSYQSEPTEGTTQLLDIQAKTDEAGKAPPIGLKKTQKETSEGLNEVQGAADIDKQKRPENSQAATSVEENIKNVLEKVTGKN</sequence>
<feature type="region of interest" description="Disordered" evidence="1">
    <location>
        <begin position="62"/>
        <end position="106"/>
    </location>
</feature>
<dbReference type="RefSeq" id="WP_118164626.1">
    <property type="nucleotide sequence ID" value="NZ_CP045226.1"/>
</dbReference>
<keyword evidence="2" id="KW-0732">Signal</keyword>
<feature type="signal peptide" evidence="2">
    <location>
        <begin position="1"/>
        <end position="36"/>
    </location>
</feature>
<proteinExistence type="predicted"/>
<reference evidence="3 4" key="1">
    <citation type="submission" date="2019-10" db="EMBL/GenBank/DDBJ databases">
        <title>Genomic and transcriptomic insights into the perfect genentic adaptation of a filamentous nitrogen-fixing cyanobacterium to rice fields.</title>
        <authorList>
            <person name="Chen Z."/>
        </authorList>
    </citation>
    <scope>NUCLEOTIDE SEQUENCE [LARGE SCALE GENOMIC DNA]</scope>
    <source>
        <strain evidence="3">CCNUC1</strain>
    </source>
</reference>
<name>A0A5P8VS48_9NOSO</name>
<dbReference type="Proteomes" id="UP000326678">
    <property type="component" value="Chromosome Gxm1"/>
</dbReference>
<evidence type="ECO:0008006" key="5">
    <source>
        <dbReference type="Google" id="ProtNLM"/>
    </source>
</evidence>
<evidence type="ECO:0000313" key="3">
    <source>
        <dbReference type="EMBL" id="QFS43036.1"/>
    </source>
</evidence>
<keyword evidence="4" id="KW-1185">Reference proteome</keyword>
<gene>
    <name evidence="3" type="ORF">GXM_00509</name>
</gene>